<comment type="caution">
    <text evidence="8">The sequence shown here is derived from an EMBL/GenBank/DDBJ whole genome shotgun (WGS) entry which is preliminary data.</text>
</comment>
<evidence type="ECO:0000256" key="1">
    <source>
        <dbReference type="ARBA" id="ARBA00004141"/>
    </source>
</evidence>
<evidence type="ECO:0000256" key="4">
    <source>
        <dbReference type="ARBA" id="ARBA00022989"/>
    </source>
</evidence>
<keyword evidence="4 6" id="KW-1133">Transmembrane helix</keyword>
<comment type="subcellular location">
    <subcellularLocation>
        <location evidence="1">Membrane</location>
        <topology evidence="1">Multi-pass membrane protein</topology>
    </subcellularLocation>
</comment>
<proteinExistence type="predicted"/>
<evidence type="ECO:0000313" key="8">
    <source>
        <dbReference type="EMBL" id="GLU49219.1"/>
    </source>
</evidence>
<evidence type="ECO:0000256" key="6">
    <source>
        <dbReference type="SAM" id="Phobius"/>
    </source>
</evidence>
<protein>
    <submittedName>
        <fullName evidence="8">Cytochrome c biosynthesis protein</fullName>
    </submittedName>
</protein>
<feature type="transmembrane region" description="Helical" evidence="6">
    <location>
        <begin position="450"/>
        <end position="469"/>
    </location>
</feature>
<evidence type="ECO:0000313" key="9">
    <source>
        <dbReference type="Proteomes" id="UP001165092"/>
    </source>
</evidence>
<keyword evidence="3" id="KW-0201">Cytochrome c-type biogenesis</keyword>
<evidence type="ECO:0000259" key="7">
    <source>
        <dbReference type="Pfam" id="PF05140"/>
    </source>
</evidence>
<dbReference type="AlphaFoldDB" id="A0A9W6UJU5"/>
<accession>A0A9W6UJU5</accession>
<feature type="transmembrane region" description="Helical" evidence="6">
    <location>
        <begin position="30"/>
        <end position="53"/>
    </location>
</feature>
<evidence type="ECO:0000256" key="2">
    <source>
        <dbReference type="ARBA" id="ARBA00022692"/>
    </source>
</evidence>
<dbReference type="GO" id="GO:0016020">
    <property type="term" value="C:membrane"/>
    <property type="evidence" value="ECO:0007669"/>
    <property type="project" value="UniProtKB-SubCell"/>
</dbReference>
<gene>
    <name evidence="8" type="ORF">Nans01_35700</name>
</gene>
<keyword evidence="2 6" id="KW-0812">Transmembrane</keyword>
<dbReference type="InterPro" id="IPR007816">
    <property type="entry name" value="ResB-like_domain"/>
</dbReference>
<dbReference type="Proteomes" id="UP001165092">
    <property type="component" value="Unassembled WGS sequence"/>
</dbReference>
<evidence type="ECO:0000256" key="3">
    <source>
        <dbReference type="ARBA" id="ARBA00022748"/>
    </source>
</evidence>
<dbReference type="Pfam" id="PF05140">
    <property type="entry name" value="ResB"/>
    <property type="match status" value="1"/>
</dbReference>
<feature type="domain" description="ResB-like" evidence="7">
    <location>
        <begin position="38"/>
        <end position="499"/>
    </location>
</feature>
<dbReference type="PANTHER" id="PTHR31566">
    <property type="entry name" value="CYTOCHROME C BIOGENESIS PROTEIN CCS1, CHLOROPLASTIC"/>
    <property type="match status" value="1"/>
</dbReference>
<evidence type="ECO:0000256" key="5">
    <source>
        <dbReference type="ARBA" id="ARBA00023136"/>
    </source>
</evidence>
<dbReference type="GO" id="GO:0017004">
    <property type="term" value="P:cytochrome complex assembly"/>
    <property type="evidence" value="ECO:0007669"/>
    <property type="project" value="UniProtKB-KW"/>
</dbReference>
<organism evidence="8 9">
    <name type="scientific">Nocardiopsis ansamitocini</name>
    <dbReference type="NCBI Taxonomy" id="1670832"/>
    <lineage>
        <taxon>Bacteria</taxon>
        <taxon>Bacillati</taxon>
        <taxon>Actinomycetota</taxon>
        <taxon>Actinomycetes</taxon>
        <taxon>Streptosporangiales</taxon>
        <taxon>Nocardiopsidaceae</taxon>
        <taxon>Nocardiopsis</taxon>
    </lineage>
</organism>
<dbReference type="EMBL" id="BSQG01000006">
    <property type="protein sequence ID" value="GLU49219.1"/>
    <property type="molecule type" value="Genomic_DNA"/>
</dbReference>
<keyword evidence="9" id="KW-1185">Reference proteome</keyword>
<feature type="transmembrane region" description="Helical" evidence="6">
    <location>
        <begin position="184"/>
        <end position="205"/>
    </location>
</feature>
<name>A0A9W6UJU5_9ACTN</name>
<sequence length="517" mass="56136">MTSLKPTAPASSDGPGSSAPRLSPLGWVRWAWRILTSMRTALILLFLLALGAIPGSLLPQRGVSIEQVQNYFFENPDLAPWLDRFFLFDVYSSPWYAAIYLLLFVSLTGCVLPRALAHYRLMRARPPKTPRRLDRMPYSATFSTDATPDEVLTQARPLLKGYRIEADTDSLSAEAGYLRETGNVLFHLALLALLVALAIGSFFGYRGNMLLVEGDSFANTLPSYDAFHPGHAVDPDAIEPFWLRLDDFEAAFVQDGSFSGQADSFSADVTYREAPGEVEQTHVLKVNHPLQVDGAQVYLLGHGYAPSFKVTDSRGDVVLDQPVPFLFRDTFTFTSDGVVKVPDSAPEQLGFTGVFLPSAATAESGDLVSDFPEARNPRVVLKGFVGDLGLDSGDSQSVYQLYAERMTQVGESPAMAPGDTWELPDGAGTIEFTGVSDYISLQVASNPSRVPALVSAIAAVVGLLGTLFVQPRRVWVRARPGADGRTVVEVAGLVKTEGAASLARFHELASGLNQRLR</sequence>
<feature type="transmembrane region" description="Helical" evidence="6">
    <location>
        <begin position="95"/>
        <end position="116"/>
    </location>
</feature>
<keyword evidence="5 6" id="KW-0472">Membrane</keyword>
<dbReference type="PANTHER" id="PTHR31566:SF0">
    <property type="entry name" value="CYTOCHROME C BIOGENESIS PROTEIN CCS1, CHLOROPLASTIC"/>
    <property type="match status" value="1"/>
</dbReference>
<dbReference type="InterPro" id="IPR023494">
    <property type="entry name" value="Cyt_c_bgen_Ccs1/CcsB/ResB"/>
</dbReference>
<reference evidence="8" key="1">
    <citation type="submission" date="2023-02" db="EMBL/GenBank/DDBJ databases">
        <title>Nocardiopsis ansamitocini NBRC 112285.</title>
        <authorList>
            <person name="Ichikawa N."/>
            <person name="Sato H."/>
            <person name="Tonouchi N."/>
        </authorList>
    </citation>
    <scope>NUCLEOTIDE SEQUENCE</scope>
    <source>
        <strain evidence="8">NBRC 112285</strain>
    </source>
</reference>
<dbReference type="RefSeq" id="WP_285760695.1">
    <property type="nucleotide sequence ID" value="NZ_BSQG01000006.1"/>
</dbReference>